<feature type="domain" description="Protein CR006 P-loop" evidence="1">
    <location>
        <begin position="96"/>
        <end position="698"/>
    </location>
</feature>
<dbReference type="PANTHER" id="PTHR32182:SF22">
    <property type="entry name" value="ATP-DEPENDENT ENDONUCLEASE, OLD FAMILY-RELATED"/>
    <property type="match status" value="1"/>
</dbReference>
<keyword evidence="2" id="KW-0540">Nuclease</keyword>
<dbReference type="Proteomes" id="UP001152518">
    <property type="component" value="Unassembled WGS sequence"/>
</dbReference>
<protein>
    <submittedName>
        <fullName evidence="2">Restriction endonuclease</fullName>
    </submittedName>
</protein>
<reference evidence="2" key="1">
    <citation type="journal article" date="2019" name="Int J Environ Res Public Health">
        <title>Characterization of Chromosome-Mediated BlaOXA-894 in Shewanella xiamenensis Isolated from Pig Wastewater.</title>
        <authorList>
            <person name="Zou H."/>
            <person name="Zhou Z."/>
            <person name="Xia H."/>
            <person name="Zhao Q."/>
            <person name="Li X."/>
        </authorList>
    </citation>
    <scope>NUCLEOTIDE SEQUENCE</scope>
    <source>
        <strain evidence="2">2015oxa</strain>
    </source>
</reference>
<accession>A0AAW6QTZ4</accession>
<evidence type="ECO:0000313" key="2">
    <source>
        <dbReference type="EMBL" id="MDG5899369.1"/>
    </source>
</evidence>
<dbReference type="Pfam" id="PF13166">
    <property type="entry name" value="AAA_13"/>
    <property type="match status" value="1"/>
</dbReference>
<dbReference type="EMBL" id="SUNE01000003">
    <property type="protein sequence ID" value="MDG5899369.1"/>
    <property type="molecule type" value="Genomic_DNA"/>
</dbReference>
<dbReference type="AlphaFoldDB" id="A0AAW6QTZ4"/>
<dbReference type="GO" id="GO:0000731">
    <property type="term" value="P:DNA synthesis involved in DNA repair"/>
    <property type="evidence" value="ECO:0007669"/>
    <property type="project" value="TreeGrafter"/>
</dbReference>
<dbReference type="GO" id="GO:0006302">
    <property type="term" value="P:double-strand break repair"/>
    <property type="evidence" value="ECO:0007669"/>
    <property type="project" value="TreeGrafter"/>
</dbReference>
<dbReference type="Gene3D" id="3.40.50.300">
    <property type="entry name" value="P-loop containing nucleotide triphosphate hydrolases"/>
    <property type="match status" value="2"/>
</dbReference>
<dbReference type="RefSeq" id="WP_279254812.1">
    <property type="nucleotide sequence ID" value="NZ_SUNE01000003.1"/>
</dbReference>
<dbReference type="InterPro" id="IPR026866">
    <property type="entry name" value="CR006_AAA"/>
</dbReference>
<name>A0AAW6QTZ4_9GAMM</name>
<gene>
    <name evidence="2" type="ORF">E2650_05515</name>
</gene>
<dbReference type="PANTHER" id="PTHR32182">
    <property type="entry name" value="DNA REPLICATION AND REPAIR PROTEIN RECF"/>
    <property type="match status" value="1"/>
</dbReference>
<organism evidence="2">
    <name type="scientific">Shewanella xiamenensis</name>
    <dbReference type="NCBI Taxonomy" id="332186"/>
    <lineage>
        <taxon>Bacteria</taxon>
        <taxon>Pseudomonadati</taxon>
        <taxon>Pseudomonadota</taxon>
        <taxon>Gammaproteobacteria</taxon>
        <taxon>Alteromonadales</taxon>
        <taxon>Shewanellaceae</taxon>
        <taxon>Shewanella</taxon>
    </lineage>
</organism>
<reference evidence="2" key="2">
    <citation type="submission" date="2019-04" db="EMBL/GenBank/DDBJ databases">
        <authorList>
            <person name="Zou H."/>
        </authorList>
    </citation>
    <scope>NUCLEOTIDE SEQUENCE</scope>
    <source>
        <strain evidence="2">2015oxa</strain>
    </source>
</reference>
<proteinExistence type="predicted"/>
<dbReference type="InterPro" id="IPR027417">
    <property type="entry name" value="P-loop_NTPase"/>
</dbReference>
<dbReference type="GO" id="GO:0004519">
    <property type="term" value="F:endonuclease activity"/>
    <property type="evidence" value="ECO:0007669"/>
    <property type="project" value="UniProtKB-KW"/>
</dbReference>
<comment type="caution">
    <text evidence="2">The sequence shown here is derived from an EMBL/GenBank/DDBJ whole genome shotgun (WGS) entry which is preliminary data.</text>
</comment>
<keyword evidence="2" id="KW-0378">Hydrolase</keyword>
<evidence type="ECO:0000259" key="1">
    <source>
        <dbReference type="Pfam" id="PF13166"/>
    </source>
</evidence>
<sequence length="858" mass="97114">MLDIQNEIRTWLHSQQDWLQELAEKLLQNGNLTQDDLTIASQKIKSFDGQKVTNNRNFVGLSEVKSYEGELRLRSIGNIQGIENLSPRTPMMFGSRNFNVVYGHNGSGKSSYTRILKKASGKPRAVLLKSNVYNVAPKSQQCDIEYEIGGELHKVEWHANSESIAALNAIDVFDSEESSHYLRSESSATYIPPIVSMFERLAVACDQVKQLLQSEQDKLVSCLPQLPVTYMNTDVAKKLGSLTYLTSEAVLEQQLTWTEEDQIQLAFLNKRLEETDPLASAKQLRTTKEQVQKIVNQLRFGANAYGAANLANLKLLQSNALTKRRIATEAAYVSSAKLDLVGSKAWRALWEAAREYSQMAYPNSSFPVTTDNSRCVLCHQELDHDAKQRLKDFESFVQGKLEGEAKLAEQAYSQSLANLPAIPTFEQLATQSEAARLLTDDWRDYFRNFWTSAQNTKNSLLSNVDISSIVPVPDSSEAENVLLDYANMLENQAKQLDQDALEFNRVQATQVKLNYEAKLWISQQANAVKAEVQRLKEIAKYEAWKSSVNSRSISSKSSTISEKVITQHYVKRFNLELKSLGAERIRVELVKTKVTKGKILHRLQLKKSTQSHPLELVLSEGERRIISLAAFLADVADKPMNAPFIFDDPISSLDHDFEWHVANRLAELAKTRQVIIFTHRLSLYGAVEDAARKLGDKFKEEHLQQVCIESFDGLAGHPVDEKTWNANTTKATNILLDRLTIAKQAGNVSGSDSYRYLAQGICSDFRKLLERTVEDDLLNAVVKRHRRSVTTDNRLNTLVLIEREDCELIDKLMSKYSFYEHSQSFETPSFIPEASELLEDIEALKNWRVKFKARQKAA</sequence>
<keyword evidence="2" id="KW-0255">Endonuclease</keyword>
<dbReference type="SUPFAM" id="SSF52540">
    <property type="entry name" value="P-loop containing nucleoside triphosphate hydrolases"/>
    <property type="match status" value="1"/>
</dbReference>